<comment type="caution">
    <text evidence="5">The sequence shown here is derived from an EMBL/GenBank/DDBJ whole genome shotgun (WGS) entry which is preliminary data.</text>
</comment>
<organism evidence="5 6">
    <name type="scientific">Zalerion maritima</name>
    <dbReference type="NCBI Taxonomy" id="339359"/>
    <lineage>
        <taxon>Eukaryota</taxon>
        <taxon>Fungi</taxon>
        <taxon>Dikarya</taxon>
        <taxon>Ascomycota</taxon>
        <taxon>Pezizomycotina</taxon>
        <taxon>Sordariomycetes</taxon>
        <taxon>Lulworthiomycetidae</taxon>
        <taxon>Lulworthiales</taxon>
        <taxon>Lulworthiaceae</taxon>
        <taxon>Zalerion</taxon>
    </lineage>
</organism>
<dbReference type="Gene3D" id="2.70.98.10">
    <property type="match status" value="1"/>
</dbReference>
<dbReference type="PANTHER" id="PTHR12143:SF44">
    <property type="entry name" value="GLYCOSYL HYDROLASE FAMILY 92 DOMAIN-CONTAINING PROTEIN"/>
    <property type="match status" value="1"/>
</dbReference>
<feature type="compositionally biased region" description="Low complexity" evidence="1">
    <location>
        <begin position="396"/>
        <end position="408"/>
    </location>
</feature>
<dbReference type="Pfam" id="PF07971">
    <property type="entry name" value="Glyco_hydro_92"/>
    <property type="match status" value="1"/>
</dbReference>
<accession>A0AAD5RIZ4</accession>
<dbReference type="InterPro" id="IPR014718">
    <property type="entry name" value="GH-type_carb-bd"/>
</dbReference>
<dbReference type="FunFam" id="1.20.1050.60:FF:000002">
    <property type="entry name" value="Glycosyl hydrolase family 92"/>
    <property type="match status" value="1"/>
</dbReference>
<dbReference type="GO" id="GO:0005634">
    <property type="term" value="C:nucleus"/>
    <property type="evidence" value="ECO:0007669"/>
    <property type="project" value="TreeGrafter"/>
</dbReference>
<dbReference type="InterPro" id="IPR050883">
    <property type="entry name" value="PNGase"/>
</dbReference>
<dbReference type="Gene3D" id="3.30.2080.10">
    <property type="entry name" value="GH92 mannosidase domain"/>
    <property type="match status" value="1"/>
</dbReference>
<dbReference type="InterPro" id="IPR012939">
    <property type="entry name" value="Glyco_hydro_92"/>
</dbReference>
<feature type="transmembrane region" description="Helical" evidence="2">
    <location>
        <begin position="975"/>
        <end position="997"/>
    </location>
</feature>
<sequence length="1033" mass="112212">MLPATPTVELVLQRSEILGRIIRPVFYAAEPLLAQPFHHVAKPAVGGGGGVVVRPSHAADDGTVAPMPVTLGDQTMDDMHTWTMPDYCREIIEIQMLCAGPGHTAMSLLADKVIGKMSGRLSSWRWHTLGMRQRHGSIGPIHRWVDPLVQSFPTHHITFRDQILVVLEPAYCPILHLASLITTIAHPAVSEFNLVFVGTTSGGNDFPGVSVPFGMVKLGPDLYTGSDSYSGYQPSGYVMGFSMTHETGTGGAPKYGVVAQMPQLDASEINWTGEGYEKRSDADHTEVGYYRTTLESGIVAELTATEKAGMFKYTFPEDGGTPSVIVDVSHVLPSFRGNGWGQSYHGGKIVSTAGDGSLQYQGYGDYDGGWNIAPAWRIYFCGHFDAAGEHAPVEQGSSSSVGNRSESGTVTLESDTSGIGMIYYFSSAEVTSRVGISFISEEQACENLDDQIPEGAGFESIKKATRERWNTDVLSRVSTTDTDETNLELLYTSIYFMTLLPTNKTGENPKWDSGEPYYDDIFTFWDTFRCTTPLLHILQPDVYEEFIRSLIDIYRNDGYVPDARSSFYNGAVQGGSNGDNVLADAYVKGVRGQVDWADGLDALLKDAEVVPENNNDSRDHASDSTKEGRGALPDWIEYGYITKTFARSVSRAVEYSVNDFSVYQVANGLGYKEADTYLNRSHNWQNHWNPNATAYGSSGFVVPRSADGSHAFVDQDPLSCGACYWAEDYYQGTPWLYSFNAYHDIKSLIELSGGSKAFETRLNTTFSEGLYDATNEPSFTIPYLYHFVGRPELSVIQVRDVAKNQFSATPGGLPGNSDAGAMQSWLLWAMIGLYPMTGQTTFLLGSPWFSNLAIDVGGGGAGSKVVISTTGGSDASYHVQSVTLNGKPWHKSWITWSDLFEEGGTLEFELGPEPVGWATGDLPPSPATESDPDFRTVVDSQTTTAAAAAAAAIGLEDGGFSSTDGSGCDHAEETVIAGSVVGGVAAASVLAGVAWWWRRSRRQQQQKRKMDQREESLERKPTGSAGEACGSEK</sequence>
<feature type="region of interest" description="Disordered" evidence="1">
    <location>
        <begin position="1000"/>
        <end position="1033"/>
    </location>
</feature>
<dbReference type="InterPro" id="IPR008928">
    <property type="entry name" value="6-hairpin_glycosidase_sf"/>
</dbReference>
<evidence type="ECO:0000259" key="4">
    <source>
        <dbReference type="Pfam" id="PF17678"/>
    </source>
</evidence>
<proteinExistence type="predicted"/>
<dbReference type="GO" id="GO:0006516">
    <property type="term" value="P:glycoprotein catabolic process"/>
    <property type="evidence" value="ECO:0007669"/>
    <property type="project" value="TreeGrafter"/>
</dbReference>
<evidence type="ECO:0000259" key="3">
    <source>
        <dbReference type="Pfam" id="PF07971"/>
    </source>
</evidence>
<dbReference type="NCBIfam" id="TIGR01180">
    <property type="entry name" value="aman2_put"/>
    <property type="match status" value="1"/>
</dbReference>
<dbReference type="FunFam" id="3.30.2080.10:FF:000001">
    <property type="entry name" value="Alpha-1,2-mannosidase subfamily"/>
    <property type="match status" value="1"/>
</dbReference>
<dbReference type="Gene3D" id="1.20.1610.10">
    <property type="entry name" value="alpha-1,2-mannosidases domains"/>
    <property type="match status" value="1"/>
</dbReference>
<feature type="domain" description="Glycosyl hydrolase family 92" evidence="3">
    <location>
        <begin position="443"/>
        <end position="912"/>
    </location>
</feature>
<dbReference type="Gene3D" id="1.20.1050.60">
    <property type="entry name" value="alpha-1,2-mannosidase"/>
    <property type="match status" value="1"/>
</dbReference>
<dbReference type="EMBL" id="JAKWBI020000409">
    <property type="protein sequence ID" value="KAJ2895366.1"/>
    <property type="molecule type" value="Genomic_DNA"/>
</dbReference>
<keyword evidence="2" id="KW-0472">Membrane</keyword>
<dbReference type="Proteomes" id="UP001201980">
    <property type="component" value="Unassembled WGS sequence"/>
</dbReference>
<keyword evidence="6" id="KW-1185">Reference proteome</keyword>
<dbReference type="GO" id="GO:0005975">
    <property type="term" value="P:carbohydrate metabolic process"/>
    <property type="evidence" value="ECO:0007669"/>
    <property type="project" value="InterPro"/>
</dbReference>
<feature type="region of interest" description="Disordered" evidence="1">
    <location>
        <begin position="391"/>
        <end position="411"/>
    </location>
</feature>
<dbReference type="InterPro" id="IPR005887">
    <property type="entry name" value="GH92_a_mannosidase_put"/>
</dbReference>
<dbReference type="Pfam" id="PF17678">
    <property type="entry name" value="Glyco_hydro_92N"/>
    <property type="match status" value="1"/>
</dbReference>
<evidence type="ECO:0000313" key="6">
    <source>
        <dbReference type="Proteomes" id="UP001201980"/>
    </source>
</evidence>
<evidence type="ECO:0000256" key="2">
    <source>
        <dbReference type="SAM" id="Phobius"/>
    </source>
</evidence>
<dbReference type="PANTHER" id="PTHR12143">
    <property type="entry name" value="PEPTIDE N-GLYCANASE PNGASE -RELATED"/>
    <property type="match status" value="1"/>
</dbReference>
<feature type="domain" description="Glycosyl hydrolase family 92 N-terminal" evidence="4">
    <location>
        <begin position="195"/>
        <end position="437"/>
    </location>
</feature>
<dbReference type="GO" id="GO:0030246">
    <property type="term" value="F:carbohydrate binding"/>
    <property type="evidence" value="ECO:0007669"/>
    <property type="project" value="InterPro"/>
</dbReference>
<reference evidence="5" key="1">
    <citation type="submission" date="2022-07" db="EMBL/GenBank/DDBJ databases">
        <title>Draft genome sequence of Zalerion maritima ATCC 34329, a (micro)plastics degrading marine fungus.</title>
        <authorList>
            <person name="Paco A."/>
            <person name="Goncalves M.F.M."/>
            <person name="Rocha-Santos T.A.P."/>
            <person name="Alves A."/>
        </authorList>
    </citation>
    <scope>NUCLEOTIDE SEQUENCE</scope>
    <source>
        <strain evidence="5">ATCC 34329</strain>
    </source>
</reference>
<keyword evidence="2" id="KW-0812">Transmembrane</keyword>
<protein>
    <submittedName>
        <fullName evidence="5">Alpha-mannosidase family protein</fullName>
    </submittedName>
</protein>
<dbReference type="InterPro" id="IPR041371">
    <property type="entry name" value="GH92_N"/>
</dbReference>
<evidence type="ECO:0000256" key="1">
    <source>
        <dbReference type="SAM" id="MobiDB-lite"/>
    </source>
</evidence>
<dbReference type="AlphaFoldDB" id="A0AAD5RIZ4"/>
<dbReference type="SUPFAM" id="SSF48208">
    <property type="entry name" value="Six-hairpin glycosidases"/>
    <property type="match status" value="1"/>
</dbReference>
<keyword evidence="2" id="KW-1133">Transmembrane helix</keyword>
<name>A0AAD5RIZ4_9PEZI</name>
<dbReference type="GO" id="GO:0000224">
    <property type="term" value="F:peptide-N4-(N-acetyl-beta-glucosaminyl)asparagine amidase activity"/>
    <property type="evidence" value="ECO:0007669"/>
    <property type="project" value="TreeGrafter"/>
</dbReference>
<gene>
    <name evidence="5" type="ORF">MKZ38_006637</name>
</gene>
<dbReference type="GO" id="GO:0005829">
    <property type="term" value="C:cytosol"/>
    <property type="evidence" value="ECO:0007669"/>
    <property type="project" value="TreeGrafter"/>
</dbReference>
<feature type="compositionally biased region" description="Basic and acidic residues" evidence="1">
    <location>
        <begin position="1008"/>
        <end position="1021"/>
    </location>
</feature>
<evidence type="ECO:0000313" key="5">
    <source>
        <dbReference type="EMBL" id="KAJ2895366.1"/>
    </source>
</evidence>